<sequence length="95" mass="10048">MIVGMSFDVIVTCTDPDVNVDEDVRHAKCLSGVLPPLDDLGAVGPIVRRCWDEQYACAADVVADLQAVVDGEDGAVSARLEEAKAAPQKAPPEEI</sequence>
<dbReference type="EMBL" id="CAWUHB010000052">
    <property type="protein sequence ID" value="CAK7230174.1"/>
    <property type="molecule type" value="Genomic_DNA"/>
</dbReference>
<name>A0ABP0CG41_9PEZI</name>
<accession>A0ABP0CG41</accession>
<reference evidence="1 2" key="1">
    <citation type="submission" date="2024-01" db="EMBL/GenBank/DDBJ databases">
        <authorList>
            <person name="Allen C."/>
            <person name="Tagirdzhanova G."/>
        </authorList>
    </citation>
    <scope>NUCLEOTIDE SEQUENCE [LARGE SCALE GENOMIC DNA]</scope>
</reference>
<gene>
    <name evidence="1" type="ORF">SCUCBS95973_007483</name>
</gene>
<evidence type="ECO:0000313" key="2">
    <source>
        <dbReference type="Proteomes" id="UP001642405"/>
    </source>
</evidence>
<protein>
    <submittedName>
        <fullName evidence="1">Uncharacterized protein</fullName>
    </submittedName>
</protein>
<proteinExistence type="predicted"/>
<comment type="caution">
    <text evidence="1">The sequence shown here is derived from an EMBL/GenBank/DDBJ whole genome shotgun (WGS) entry which is preliminary data.</text>
</comment>
<organism evidence="1 2">
    <name type="scientific">Sporothrix curviconia</name>
    <dbReference type="NCBI Taxonomy" id="1260050"/>
    <lineage>
        <taxon>Eukaryota</taxon>
        <taxon>Fungi</taxon>
        <taxon>Dikarya</taxon>
        <taxon>Ascomycota</taxon>
        <taxon>Pezizomycotina</taxon>
        <taxon>Sordariomycetes</taxon>
        <taxon>Sordariomycetidae</taxon>
        <taxon>Ophiostomatales</taxon>
        <taxon>Ophiostomataceae</taxon>
        <taxon>Sporothrix</taxon>
    </lineage>
</organism>
<dbReference type="Proteomes" id="UP001642405">
    <property type="component" value="Unassembled WGS sequence"/>
</dbReference>
<evidence type="ECO:0000313" key="1">
    <source>
        <dbReference type="EMBL" id="CAK7230174.1"/>
    </source>
</evidence>
<keyword evidence="2" id="KW-1185">Reference proteome</keyword>